<dbReference type="RefSeq" id="WP_145231468.1">
    <property type="nucleotide sequence ID" value="NZ_CP036343.1"/>
</dbReference>
<reference evidence="1 2" key="1">
    <citation type="submission" date="2019-02" db="EMBL/GenBank/DDBJ databases">
        <title>Deep-cultivation of Planctomycetes and their phenomic and genomic characterization uncovers novel biology.</title>
        <authorList>
            <person name="Wiegand S."/>
            <person name="Jogler M."/>
            <person name="Boedeker C."/>
            <person name="Pinto D."/>
            <person name="Vollmers J."/>
            <person name="Rivas-Marin E."/>
            <person name="Kohn T."/>
            <person name="Peeters S.H."/>
            <person name="Heuer A."/>
            <person name="Rast P."/>
            <person name="Oberbeckmann S."/>
            <person name="Bunk B."/>
            <person name="Jeske O."/>
            <person name="Meyerdierks A."/>
            <person name="Storesund J.E."/>
            <person name="Kallscheuer N."/>
            <person name="Luecker S."/>
            <person name="Lage O.M."/>
            <person name="Pohl T."/>
            <person name="Merkel B.J."/>
            <person name="Hornburger P."/>
            <person name="Mueller R.-W."/>
            <person name="Bruemmer F."/>
            <person name="Labrenz M."/>
            <person name="Spormann A.M."/>
            <person name="Op den Camp H."/>
            <person name="Overmann J."/>
            <person name="Amann R."/>
            <person name="Jetten M.S.M."/>
            <person name="Mascher T."/>
            <person name="Medema M.H."/>
            <person name="Devos D.P."/>
            <person name="Kaster A.-K."/>
            <person name="Ovreas L."/>
            <person name="Rohde M."/>
            <person name="Galperin M.Y."/>
            <person name="Jogler C."/>
        </authorList>
    </citation>
    <scope>NUCLEOTIDE SEQUENCE [LARGE SCALE GENOMIC DNA]</scope>
    <source>
        <strain evidence="1 2">Pan161</strain>
    </source>
</reference>
<dbReference type="KEGG" id="gax:Pan161_51880"/>
<proteinExistence type="predicted"/>
<evidence type="ECO:0000313" key="2">
    <source>
        <dbReference type="Proteomes" id="UP000316855"/>
    </source>
</evidence>
<dbReference type="Proteomes" id="UP000316855">
    <property type="component" value="Chromosome"/>
</dbReference>
<dbReference type="OrthoDB" id="9790058at2"/>
<protein>
    <submittedName>
        <fullName evidence="1">Neutral/alkaline non-lysosomal ceramidase</fullName>
    </submittedName>
</protein>
<organism evidence="1 2">
    <name type="scientific">Gimesia algae</name>
    <dbReference type="NCBI Taxonomy" id="2527971"/>
    <lineage>
        <taxon>Bacteria</taxon>
        <taxon>Pseudomonadati</taxon>
        <taxon>Planctomycetota</taxon>
        <taxon>Planctomycetia</taxon>
        <taxon>Planctomycetales</taxon>
        <taxon>Planctomycetaceae</taxon>
        <taxon>Gimesia</taxon>
    </lineage>
</organism>
<dbReference type="EMBL" id="CP036343">
    <property type="protein sequence ID" value="QDT93508.1"/>
    <property type="molecule type" value="Genomic_DNA"/>
</dbReference>
<gene>
    <name evidence="1" type="ORF">Pan161_51880</name>
</gene>
<sequence>MTGVFKRRQWLAGIVSVCWSLLLIGSLQAADSPRGKVLKAGAATSNITPPLGEAIIGGFAPFPAENVHDELHARCLVLDNGETQIAFVICDNLGITDDVYQTAREYIKAETDLPPENILMAATHTHSATRASSPKYRDFLSRRIADCVRRALEKTEPARIGWGGVDEPSEVFNRRWHTTNPDFCKNPFGGVDQVRMNPPRGNAALVKPAGPIDPEISFISVQSLDGRPLALLANYSLHYVGGVKKGEISADYFGIFAEKIGSLIGASPEEGSFVGMLSNGTSGDINNINFSKPGQRMQAYEKMTQVADLVAKRVSEAYKNVKYQTWVPLGSANAELTLKVRKPDAAMQAYFKKVLAQPEDAPQHHRYERNYAGRVQRLLEGPDEVTVKLQALRIGDLTVAAIPFETFCEIGLEIKDKAPFKDAFTIELANGYYGYLPTPAQHKLGGYETWMGTNRVQLDASDKIQAVLFELMSQLISGN</sequence>
<name>A0A517VKG5_9PLAN</name>
<keyword evidence="2" id="KW-1185">Reference proteome</keyword>
<evidence type="ECO:0000313" key="1">
    <source>
        <dbReference type="EMBL" id="QDT93508.1"/>
    </source>
</evidence>
<accession>A0A517VKG5</accession>
<dbReference type="AlphaFoldDB" id="A0A517VKG5"/>